<feature type="region of interest" description="Disordered" evidence="1">
    <location>
        <begin position="1"/>
        <end position="30"/>
    </location>
</feature>
<evidence type="ECO:0000313" key="2">
    <source>
        <dbReference type="EMBL" id="SFR98942.1"/>
    </source>
</evidence>
<name>A0A1I6L687_9EURY</name>
<evidence type="ECO:0000256" key="1">
    <source>
        <dbReference type="SAM" id="MobiDB-lite"/>
    </source>
</evidence>
<protein>
    <submittedName>
        <fullName evidence="2">Uncharacterized protein</fullName>
    </submittedName>
</protein>
<dbReference type="EMBL" id="FOZK01000002">
    <property type="protein sequence ID" value="SFR98942.1"/>
    <property type="molecule type" value="Genomic_DNA"/>
</dbReference>
<keyword evidence="3" id="KW-1185">Reference proteome</keyword>
<gene>
    <name evidence="2" type="ORF">SAMN05216559_2127</name>
</gene>
<dbReference type="AlphaFoldDB" id="A0A1I6L687"/>
<accession>A0A1I6L687</accession>
<evidence type="ECO:0000313" key="3">
    <source>
        <dbReference type="Proteomes" id="UP000199062"/>
    </source>
</evidence>
<proteinExistence type="predicted"/>
<feature type="compositionally biased region" description="Acidic residues" evidence="1">
    <location>
        <begin position="1"/>
        <end position="11"/>
    </location>
</feature>
<reference evidence="2 3" key="1">
    <citation type="submission" date="2016-10" db="EMBL/GenBank/DDBJ databases">
        <authorList>
            <person name="de Groot N.N."/>
        </authorList>
    </citation>
    <scope>NUCLEOTIDE SEQUENCE [LARGE SCALE GENOMIC DNA]</scope>
    <source>
        <strain evidence="2 3">CGMCC 1.10457</strain>
    </source>
</reference>
<sequence length="74" mass="8183">MRSPDLDEDTEGVTISFDDTQYRTAPPGNNPAKLFASEGDGRLQLQLRQQNKSYGTVRCEYGHTWIVGGPIEPG</sequence>
<organism evidence="2 3">
    <name type="scientific">Halomicrobium zhouii</name>
    <dbReference type="NCBI Taxonomy" id="767519"/>
    <lineage>
        <taxon>Archaea</taxon>
        <taxon>Methanobacteriati</taxon>
        <taxon>Methanobacteriota</taxon>
        <taxon>Stenosarchaea group</taxon>
        <taxon>Halobacteria</taxon>
        <taxon>Halobacteriales</taxon>
        <taxon>Haloarculaceae</taxon>
        <taxon>Halomicrobium</taxon>
    </lineage>
</organism>
<dbReference type="Proteomes" id="UP000199062">
    <property type="component" value="Unassembled WGS sequence"/>
</dbReference>